<dbReference type="Gene3D" id="3.50.50.60">
    <property type="entry name" value="FAD/NAD(P)-binding domain"/>
    <property type="match status" value="1"/>
</dbReference>
<evidence type="ECO:0000313" key="8">
    <source>
        <dbReference type="Proteomes" id="UP000239833"/>
    </source>
</evidence>
<dbReference type="PANTHER" id="PTHR13847">
    <property type="entry name" value="SARCOSINE DEHYDROGENASE-RELATED"/>
    <property type="match status" value="1"/>
</dbReference>
<evidence type="ECO:0000256" key="4">
    <source>
        <dbReference type="ARBA" id="ARBA00049872"/>
    </source>
</evidence>
<dbReference type="GO" id="GO:0009228">
    <property type="term" value="P:thiamine biosynthetic process"/>
    <property type="evidence" value="ECO:0007669"/>
    <property type="project" value="UniProtKB-KW"/>
</dbReference>
<gene>
    <name evidence="7" type="ORF">ERICIII_04298</name>
</gene>
<dbReference type="GO" id="GO:0009229">
    <property type="term" value="P:thiamine diphosphate biosynthetic process"/>
    <property type="evidence" value="ECO:0007669"/>
    <property type="project" value="UniProtKB-UniPathway"/>
</dbReference>
<dbReference type="InterPro" id="IPR036188">
    <property type="entry name" value="FAD/NAD-bd_sf"/>
</dbReference>
<evidence type="ECO:0000313" key="7">
    <source>
        <dbReference type="EMBL" id="AVF28362.1"/>
    </source>
</evidence>
<dbReference type="UniPathway" id="UPA00060"/>
<accession>A0A2L1U606</accession>
<dbReference type="Gene3D" id="3.30.9.10">
    <property type="entry name" value="D-Amino Acid Oxidase, subunit A, domain 2"/>
    <property type="match status" value="1"/>
</dbReference>
<keyword evidence="3" id="KW-0560">Oxidoreductase</keyword>
<dbReference type="Pfam" id="PF01266">
    <property type="entry name" value="DAO"/>
    <property type="match status" value="1"/>
</dbReference>
<evidence type="ECO:0000256" key="1">
    <source>
        <dbReference type="ARBA" id="ARBA00004948"/>
    </source>
</evidence>
<dbReference type="Proteomes" id="UP000239833">
    <property type="component" value="Chromosome"/>
</dbReference>
<dbReference type="GO" id="GO:0005737">
    <property type="term" value="C:cytoplasm"/>
    <property type="evidence" value="ECO:0007669"/>
    <property type="project" value="TreeGrafter"/>
</dbReference>
<dbReference type="GO" id="GO:0043799">
    <property type="term" value="F:glycine oxidase activity"/>
    <property type="evidence" value="ECO:0007669"/>
    <property type="project" value="UniProtKB-EC"/>
</dbReference>
<reference evidence="8" key="1">
    <citation type="submission" date="2017-02" db="EMBL/GenBank/DDBJ databases">
        <title>Delineation of Paenibacillus larvae strains originating from foulbrood outbreaks.</title>
        <authorList>
            <person name="Beims H."/>
            <person name="Bunk B."/>
            <person name="Sproeer C."/>
            <person name="Mohr K.I."/>
            <person name="Pradella S."/>
            <person name="Guenther G."/>
            <person name="Rohde M."/>
            <person name="von der Ohe W."/>
            <person name="Steinert M."/>
        </authorList>
    </citation>
    <scope>NUCLEOTIDE SEQUENCE [LARGE SCALE GENOMIC DNA]</scope>
    <source>
        <strain evidence="8">Eric_III</strain>
    </source>
</reference>
<dbReference type="AlphaFoldDB" id="A0A2L1U606"/>
<dbReference type="EC" id="1.4.3.19" evidence="5"/>
<dbReference type="SUPFAM" id="SSF54373">
    <property type="entry name" value="FAD-linked reductases, C-terminal domain"/>
    <property type="match status" value="1"/>
</dbReference>
<comment type="pathway">
    <text evidence="1">Cofactor biosynthesis; thiamine diphosphate biosynthesis.</text>
</comment>
<keyword evidence="2" id="KW-0784">Thiamine biosynthesis</keyword>
<dbReference type="GO" id="GO:0050660">
    <property type="term" value="F:flavin adenine dinucleotide binding"/>
    <property type="evidence" value="ECO:0007669"/>
    <property type="project" value="InterPro"/>
</dbReference>
<dbReference type="PANTHER" id="PTHR13847:SF289">
    <property type="entry name" value="GLYCINE OXIDASE"/>
    <property type="match status" value="1"/>
</dbReference>
<evidence type="ECO:0000259" key="6">
    <source>
        <dbReference type="Pfam" id="PF01266"/>
    </source>
</evidence>
<dbReference type="GeneID" id="64220610"/>
<dbReference type="EMBL" id="CP019655">
    <property type="protein sequence ID" value="AVF28362.1"/>
    <property type="molecule type" value="Genomic_DNA"/>
</dbReference>
<dbReference type="RefSeq" id="WP_079940457.1">
    <property type="nucleotide sequence ID" value="NZ_CP019655.1"/>
</dbReference>
<sequence length="381" mass="40163">MSAQVDAIIVGGGVIGCSAAYYLSLKGLKVMLLEKGRIGQEASGAAAGMLGAQSELTEDGPLWKLARCSRDLFPRLAEELRELSGIDIALVQRGMLKVAVTEQDAAELKRLLDLQQQAGEEAAWIGAAEAREREPSLTPAVLGALHLPREGHVLAPRLTAAFAGAAAALGAELREYADVRSLLTEGKRVIGVSTAGGAVHAGSVVLAAGVWSGTLAGPLGLSLPLYRVQGECLCLRSRKPLLRSTVAAPGGCYLVPKAGSRMVVGATEHEGVFTRRVTAAGVASLLARARELVPALEEAEWERAWSGLRPQTPDGLPYIGPVAEYPGLYVAAGHFRNGILLSPVTGRYIAGLVVEEDTGEDVEFWSDFHPDRRSGHVEKAL</sequence>
<protein>
    <recommendedName>
        <fullName evidence="5">glycine oxidase</fullName>
        <ecNumber evidence="5">1.4.3.19</ecNumber>
    </recommendedName>
</protein>
<evidence type="ECO:0000256" key="3">
    <source>
        <dbReference type="ARBA" id="ARBA00023002"/>
    </source>
</evidence>
<dbReference type="SUPFAM" id="SSF51905">
    <property type="entry name" value="FAD/NAD(P)-binding domain"/>
    <property type="match status" value="1"/>
</dbReference>
<name>A0A2L1U606_9BACL</name>
<evidence type="ECO:0000256" key="5">
    <source>
        <dbReference type="ARBA" id="ARBA00050018"/>
    </source>
</evidence>
<dbReference type="NCBIfam" id="TIGR02352">
    <property type="entry name" value="thiamin_ThiO"/>
    <property type="match status" value="1"/>
</dbReference>
<organism evidence="7 8">
    <name type="scientific">Paenibacillus larvae subsp. larvae</name>
    <dbReference type="NCBI Taxonomy" id="147375"/>
    <lineage>
        <taxon>Bacteria</taxon>
        <taxon>Bacillati</taxon>
        <taxon>Bacillota</taxon>
        <taxon>Bacilli</taxon>
        <taxon>Bacillales</taxon>
        <taxon>Paenibacillaceae</taxon>
        <taxon>Paenibacillus</taxon>
    </lineage>
</organism>
<dbReference type="InterPro" id="IPR006076">
    <property type="entry name" value="FAD-dep_OxRdtase"/>
</dbReference>
<feature type="domain" description="FAD dependent oxidoreductase" evidence="6">
    <location>
        <begin position="6"/>
        <end position="351"/>
    </location>
</feature>
<comment type="catalytic activity">
    <reaction evidence="4">
        <text>glycine + O2 + H2O = glyoxylate + H2O2 + NH4(+)</text>
        <dbReference type="Rhea" id="RHEA:11532"/>
        <dbReference type="ChEBI" id="CHEBI:15377"/>
        <dbReference type="ChEBI" id="CHEBI:15379"/>
        <dbReference type="ChEBI" id="CHEBI:16240"/>
        <dbReference type="ChEBI" id="CHEBI:28938"/>
        <dbReference type="ChEBI" id="CHEBI:36655"/>
        <dbReference type="ChEBI" id="CHEBI:57305"/>
        <dbReference type="EC" id="1.4.3.19"/>
    </reaction>
</comment>
<evidence type="ECO:0000256" key="2">
    <source>
        <dbReference type="ARBA" id="ARBA00022977"/>
    </source>
</evidence>
<dbReference type="InterPro" id="IPR012727">
    <property type="entry name" value="Gly_oxidase_ThiO"/>
</dbReference>
<proteinExistence type="predicted"/>